<feature type="region of interest" description="Disordered" evidence="1">
    <location>
        <begin position="96"/>
        <end position="128"/>
    </location>
</feature>
<dbReference type="Gene3D" id="3.30.40.10">
    <property type="entry name" value="Zinc/RING finger domain, C3HC4 (zinc finger)"/>
    <property type="match status" value="1"/>
</dbReference>
<dbReference type="InterPro" id="IPR001607">
    <property type="entry name" value="Znf_UBP"/>
</dbReference>
<evidence type="ECO:0000259" key="2">
    <source>
        <dbReference type="PROSITE" id="PS50271"/>
    </source>
</evidence>
<feature type="domain" description="UBP-type" evidence="2">
    <location>
        <begin position="2"/>
        <end position="110"/>
    </location>
</feature>
<dbReference type="SUPFAM" id="SSF57850">
    <property type="entry name" value="RING/U-box"/>
    <property type="match status" value="1"/>
</dbReference>
<dbReference type="Pfam" id="PF02148">
    <property type="entry name" value="zf-UBP"/>
    <property type="match status" value="1"/>
</dbReference>
<feature type="compositionally biased region" description="Pro residues" evidence="1">
    <location>
        <begin position="99"/>
        <end position="113"/>
    </location>
</feature>
<dbReference type="InterPro" id="IPR013083">
    <property type="entry name" value="Znf_RING/FYVE/PHD"/>
</dbReference>
<proteinExistence type="predicted"/>
<evidence type="ECO:0000313" key="3">
    <source>
        <dbReference type="EMBL" id="GAA4681508.1"/>
    </source>
</evidence>
<evidence type="ECO:0000256" key="1">
    <source>
        <dbReference type="SAM" id="MobiDB-lite"/>
    </source>
</evidence>
<dbReference type="PROSITE" id="PS50271">
    <property type="entry name" value="ZF_UBP"/>
    <property type="match status" value="1"/>
</dbReference>
<name>A0ABP8W5P0_9ACTN</name>
<feature type="region of interest" description="Disordered" evidence="1">
    <location>
        <begin position="1"/>
        <end position="30"/>
    </location>
</feature>
<reference evidence="4" key="1">
    <citation type="journal article" date="2019" name="Int. J. Syst. Evol. Microbiol.">
        <title>The Global Catalogue of Microorganisms (GCM) 10K type strain sequencing project: providing services to taxonomists for standard genome sequencing and annotation.</title>
        <authorList>
            <consortium name="The Broad Institute Genomics Platform"/>
            <consortium name="The Broad Institute Genome Sequencing Center for Infectious Disease"/>
            <person name="Wu L."/>
            <person name="Ma J."/>
        </authorList>
    </citation>
    <scope>NUCLEOTIDE SEQUENCE [LARGE SCALE GENOMIC DNA]</scope>
    <source>
        <strain evidence="4">JCM 18127</strain>
    </source>
</reference>
<gene>
    <name evidence="3" type="ORF">GCM10023226_18360</name>
</gene>
<accession>A0ABP8W5P0</accession>
<comment type="caution">
    <text evidence="3">The sequence shown here is derived from an EMBL/GenBank/DDBJ whole genome shotgun (WGS) entry which is preliminary data.</text>
</comment>
<dbReference type="Proteomes" id="UP001500621">
    <property type="component" value="Unassembled WGS sequence"/>
</dbReference>
<evidence type="ECO:0000313" key="4">
    <source>
        <dbReference type="Proteomes" id="UP001500621"/>
    </source>
</evidence>
<dbReference type="EMBL" id="BAABIM010000002">
    <property type="protein sequence ID" value="GAA4681508.1"/>
    <property type="molecule type" value="Genomic_DNA"/>
</dbReference>
<organism evidence="3 4">
    <name type="scientific">Nocardioides nanhaiensis</name>
    <dbReference type="NCBI Taxonomy" id="1476871"/>
    <lineage>
        <taxon>Bacteria</taxon>
        <taxon>Bacillati</taxon>
        <taxon>Actinomycetota</taxon>
        <taxon>Actinomycetes</taxon>
        <taxon>Propionibacteriales</taxon>
        <taxon>Nocardioidaceae</taxon>
        <taxon>Nocardioides</taxon>
    </lineage>
</organism>
<keyword evidence="4" id="KW-1185">Reference proteome</keyword>
<sequence>MTGTPAAGHTEAMSARPGIDPSVPPSGTGCSDCDDVGGWWVHLRRCAACGHVGCCDSSPAQHATAHWRESGHPVMTSFEPGEDWFWDFERHKGVLGQPLAPPVSRPEDQPAPGPAGRVPADWNEHVHR</sequence>
<protein>
    <submittedName>
        <fullName evidence="3">UBP-type zinc finger domain-containing protein</fullName>
    </submittedName>
</protein>